<reference evidence="2" key="1">
    <citation type="journal article" date="2019" name="Int. J. Syst. Evol. Microbiol.">
        <title>The Global Catalogue of Microorganisms (GCM) 10K type strain sequencing project: providing services to taxonomists for standard genome sequencing and annotation.</title>
        <authorList>
            <consortium name="The Broad Institute Genomics Platform"/>
            <consortium name="The Broad Institute Genome Sequencing Center for Infectious Disease"/>
            <person name="Wu L."/>
            <person name="Ma J."/>
        </authorList>
    </citation>
    <scope>NUCLEOTIDE SEQUENCE [LARGE SCALE GENOMIC DNA]</scope>
    <source>
        <strain evidence="2">TBRC 5832</strain>
    </source>
</reference>
<gene>
    <name evidence="1" type="ORF">ACFO0C_25560</name>
</gene>
<dbReference type="EMBL" id="JBHSBL010000019">
    <property type="protein sequence ID" value="MFC4068309.1"/>
    <property type="molecule type" value="Genomic_DNA"/>
</dbReference>
<evidence type="ECO:0000313" key="1">
    <source>
        <dbReference type="EMBL" id="MFC4068309.1"/>
    </source>
</evidence>
<name>A0ABV8IVL4_9ACTN</name>
<dbReference type="RefSeq" id="WP_378069210.1">
    <property type="nucleotide sequence ID" value="NZ_JBHSBL010000019.1"/>
</dbReference>
<evidence type="ECO:0008006" key="3">
    <source>
        <dbReference type="Google" id="ProtNLM"/>
    </source>
</evidence>
<comment type="caution">
    <text evidence="1">The sequence shown here is derived from an EMBL/GenBank/DDBJ whole genome shotgun (WGS) entry which is preliminary data.</text>
</comment>
<sequence>MSRSHTIRYRFATVRRGDADLLVVAFSGTYDESDGDGVFMRAVLASARRAHTPAGVVLDLRDLDYRSGDMMASVLDDAVVHGVNPAVVVSDSCRKALTSLVTSELGEDPGAWLFGSVDDALRAVDAARHRRGT</sequence>
<organism evidence="1 2">
    <name type="scientific">Actinoplanes subglobosus</name>
    <dbReference type="NCBI Taxonomy" id="1547892"/>
    <lineage>
        <taxon>Bacteria</taxon>
        <taxon>Bacillati</taxon>
        <taxon>Actinomycetota</taxon>
        <taxon>Actinomycetes</taxon>
        <taxon>Micromonosporales</taxon>
        <taxon>Micromonosporaceae</taxon>
        <taxon>Actinoplanes</taxon>
    </lineage>
</organism>
<accession>A0ABV8IVL4</accession>
<protein>
    <recommendedName>
        <fullName evidence="3">STAS domain-containing protein</fullName>
    </recommendedName>
</protein>
<dbReference type="Proteomes" id="UP001595867">
    <property type="component" value="Unassembled WGS sequence"/>
</dbReference>
<proteinExistence type="predicted"/>
<evidence type="ECO:0000313" key="2">
    <source>
        <dbReference type="Proteomes" id="UP001595867"/>
    </source>
</evidence>
<keyword evidence="2" id="KW-1185">Reference proteome</keyword>